<name>A0A6P1SXS0_9RHOB</name>
<dbReference type="KEGG" id="amaq:GO499_02545"/>
<accession>A0A6P1SXS0</accession>
<feature type="domain" description="EF-hand" evidence="2">
    <location>
        <begin position="24"/>
        <end position="50"/>
    </location>
</feature>
<dbReference type="AlphaFoldDB" id="A0A6P1SXS0"/>
<keyword evidence="4" id="KW-1185">Reference proteome</keyword>
<evidence type="ECO:0000259" key="2">
    <source>
        <dbReference type="PROSITE" id="PS50222"/>
    </source>
</evidence>
<dbReference type="InterPro" id="IPR011992">
    <property type="entry name" value="EF-hand-dom_pair"/>
</dbReference>
<dbReference type="SUPFAM" id="SSF47473">
    <property type="entry name" value="EF-hand"/>
    <property type="match status" value="1"/>
</dbReference>
<feature type="chain" id="PRO_5026889884" evidence="1">
    <location>
        <begin position="23"/>
        <end position="80"/>
    </location>
</feature>
<dbReference type="InterPro" id="IPR002048">
    <property type="entry name" value="EF_hand_dom"/>
</dbReference>
<dbReference type="Proteomes" id="UP000464495">
    <property type="component" value="Chromosome"/>
</dbReference>
<reference evidence="3 4" key="1">
    <citation type="submission" date="2019-12" db="EMBL/GenBank/DDBJ databases">
        <title>Complete genome sequence of Algicella marina strain 9Alg 56(T) isolated from the red alga Tichocarpus crinitus.</title>
        <authorList>
            <person name="Kim S.-G."/>
            <person name="Nedashkovskaya O.I."/>
        </authorList>
    </citation>
    <scope>NUCLEOTIDE SEQUENCE [LARGE SCALE GENOMIC DNA]</scope>
    <source>
        <strain evidence="3 4">9Alg 56</strain>
    </source>
</reference>
<dbReference type="PROSITE" id="PS50222">
    <property type="entry name" value="EF_HAND_2"/>
    <property type="match status" value="1"/>
</dbReference>
<sequence length="80" mass="7977">MKRTLGIAVLAGTLAMGGAAFAEFADVDADGDGLLSAEEFVAAFPDATEATYLAADTDADGMVSEEEHGAAVDAGILPAE</sequence>
<evidence type="ECO:0000256" key="1">
    <source>
        <dbReference type="SAM" id="SignalP"/>
    </source>
</evidence>
<protein>
    <submittedName>
        <fullName evidence="3">EF-hand domain-containing protein</fullName>
    </submittedName>
</protein>
<dbReference type="Pfam" id="PF13202">
    <property type="entry name" value="EF-hand_5"/>
    <property type="match status" value="1"/>
</dbReference>
<dbReference type="PROSITE" id="PS00018">
    <property type="entry name" value="EF_HAND_1"/>
    <property type="match status" value="1"/>
</dbReference>
<gene>
    <name evidence="3" type="ORF">GO499_02545</name>
</gene>
<evidence type="ECO:0000313" key="3">
    <source>
        <dbReference type="EMBL" id="QHQ34143.1"/>
    </source>
</evidence>
<organism evidence="3 4">
    <name type="scientific">Algicella marina</name>
    <dbReference type="NCBI Taxonomy" id="2683284"/>
    <lineage>
        <taxon>Bacteria</taxon>
        <taxon>Pseudomonadati</taxon>
        <taxon>Pseudomonadota</taxon>
        <taxon>Alphaproteobacteria</taxon>
        <taxon>Rhodobacterales</taxon>
        <taxon>Paracoccaceae</taxon>
        <taxon>Algicella</taxon>
    </lineage>
</organism>
<dbReference type="Gene3D" id="1.10.238.10">
    <property type="entry name" value="EF-hand"/>
    <property type="match status" value="1"/>
</dbReference>
<dbReference type="EMBL" id="CP046620">
    <property type="protein sequence ID" value="QHQ34143.1"/>
    <property type="molecule type" value="Genomic_DNA"/>
</dbReference>
<dbReference type="InterPro" id="IPR018247">
    <property type="entry name" value="EF_Hand_1_Ca_BS"/>
</dbReference>
<proteinExistence type="predicted"/>
<keyword evidence="1" id="KW-0732">Signal</keyword>
<feature type="signal peptide" evidence="1">
    <location>
        <begin position="1"/>
        <end position="22"/>
    </location>
</feature>
<dbReference type="RefSeq" id="WP_161860714.1">
    <property type="nucleotide sequence ID" value="NZ_CP046620.1"/>
</dbReference>
<evidence type="ECO:0000313" key="4">
    <source>
        <dbReference type="Proteomes" id="UP000464495"/>
    </source>
</evidence>
<dbReference type="GO" id="GO:0005509">
    <property type="term" value="F:calcium ion binding"/>
    <property type="evidence" value="ECO:0007669"/>
    <property type="project" value="InterPro"/>
</dbReference>